<gene>
    <name evidence="2" type="ORF">FIESC28_01513</name>
</gene>
<protein>
    <recommendedName>
        <fullName evidence="4">Cyanovirin-N domain-containing protein</fullName>
    </recommendedName>
</protein>
<proteinExistence type="predicted"/>
<dbReference type="OrthoDB" id="5030480at2759"/>
<dbReference type="GeneID" id="41990959"/>
<keyword evidence="1" id="KW-0732">Signal</keyword>
<evidence type="ECO:0000313" key="3">
    <source>
        <dbReference type="Proteomes" id="UP000253153"/>
    </source>
</evidence>
<dbReference type="Proteomes" id="UP000253153">
    <property type="component" value="Unassembled WGS sequence"/>
</dbReference>
<dbReference type="RefSeq" id="XP_031020141.1">
    <property type="nucleotide sequence ID" value="XM_031155663.1"/>
</dbReference>
<dbReference type="EMBL" id="QKXC01000037">
    <property type="protein sequence ID" value="RBR25550.1"/>
    <property type="molecule type" value="Genomic_DNA"/>
</dbReference>
<evidence type="ECO:0000256" key="1">
    <source>
        <dbReference type="SAM" id="SignalP"/>
    </source>
</evidence>
<keyword evidence="3" id="KW-1185">Reference proteome</keyword>
<organism evidence="2 3">
    <name type="scientific">Fusarium coffeatum</name>
    <dbReference type="NCBI Taxonomy" id="231269"/>
    <lineage>
        <taxon>Eukaryota</taxon>
        <taxon>Fungi</taxon>
        <taxon>Dikarya</taxon>
        <taxon>Ascomycota</taxon>
        <taxon>Pezizomycotina</taxon>
        <taxon>Sordariomycetes</taxon>
        <taxon>Hypocreomycetidae</taxon>
        <taxon>Hypocreales</taxon>
        <taxon>Nectriaceae</taxon>
        <taxon>Fusarium</taxon>
        <taxon>Fusarium incarnatum-equiseti species complex</taxon>
    </lineage>
</organism>
<comment type="caution">
    <text evidence="2">The sequence shown here is derived from an EMBL/GenBank/DDBJ whole genome shotgun (WGS) entry which is preliminary data.</text>
</comment>
<feature type="chain" id="PRO_5016588279" description="Cyanovirin-N domain-containing protein" evidence="1">
    <location>
        <begin position="23"/>
        <end position="136"/>
    </location>
</feature>
<sequence>MIFTQALKIASMALVFPFIISAWDVQCFSEENCNGDAGTLTYAPDDDIAMRRFCLNVEGRKSCRFSGYASRWQIVGNSVQGECGGFDYRGSCATDTSCVNIQHPFGNYPERALVGYASLTQCFTGGLKRDELTWEA</sequence>
<name>A0A366SA01_9HYPO</name>
<dbReference type="AlphaFoldDB" id="A0A366SA01"/>
<accession>A0A366SA01</accession>
<evidence type="ECO:0000313" key="2">
    <source>
        <dbReference type="EMBL" id="RBR25550.1"/>
    </source>
</evidence>
<evidence type="ECO:0008006" key="4">
    <source>
        <dbReference type="Google" id="ProtNLM"/>
    </source>
</evidence>
<feature type="signal peptide" evidence="1">
    <location>
        <begin position="1"/>
        <end position="22"/>
    </location>
</feature>
<reference evidence="2 3" key="1">
    <citation type="submission" date="2018-06" db="EMBL/GenBank/DDBJ databases">
        <title>Fusarium incarnatum-equiseti species complex species 28.</title>
        <authorList>
            <person name="Gardiner D.M."/>
        </authorList>
    </citation>
    <scope>NUCLEOTIDE SEQUENCE [LARGE SCALE GENOMIC DNA]</scope>
    <source>
        <strain evidence="2 3">FIESC_28</strain>
    </source>
</reference>